<comment type="similarity">
    <text evidence="1 6">Belongs to the Glu/Leu/Phe/Val dehydrogenases family.</text>
</comment>
<protein>
    <submittedName>
        <fullName evidence="9">Glu/Leu/Phe/Val dehydrogenase</fullName>
    </submittedName>
    <submittedName>
        <fullName evidence="8">Leucine dehydrogenase</fullName>
    </submittedName>
</protein>
<feature type="active site" description="Proton donor/acceptor" evidence="4">
    <location>
        <position position="79"/>
    </location>
</feature>
<reference evidence="9 11" key="2">
    <citation type="submission" date="2020-06" db="EMBL/GenBank/DDBJ databases">
        <title>Complete genome of Paenibacillus barcinonensis KACC11450.</title>
        <authorList>
            <person name="Kim M."/>
            <person name="Park Y.-J."/>
            <person name="Shin J.-H."/>
        </authorList>
    </citation>
    <scope>NUCLEOTIDE SEQUENCE [LARGE SCALE GENOMIC DNA]</scope>
    <source>
        <strain evidence="9 11">KACC11450</strain>
    </source>
</reference>
<dbReference type="GO" id="GO:0000166">
    <property type="term" value="F:nucleotide binding"/>
    <property type="evidence" value="ECO:0007669"/>
    <property type="project" value="UniProtKB-KW"/>
</dbReference>
<dbReference type="SUPFAM" id="SSF53223">
    <property type="entry name" value="Aminoacid dehydrogenase-like, N-terminal domain"/>
    <property type="match status" value="1"/>
</dbReference>
<dbReference type="SMART" id="SM00839">
    <property type="entry name" value="ELFV_dehydrog"/>
    <property type="match status" value="1"/>
</dbReference>
<dbReference type="InterPro" id="IPR006095">
    <property type="entry name" value="Glu/Leu/Phe/Val/Trp_DH"/>
</dbReference>
<dbReference type="Gene3D" id="3.40.50.720">
    <property type="entry name" value="NAD(P)-binding Rossmann-like Domain"/>
    <property type="match status" value="1"/>
</dbReference>
<gene>
    <name evidence="8" type="ORF">DFQ00_108124</name>
    <name evidence="9" type="ORF">HUB98_22790</name>
</gene>
<dbReference type="OrthoDB" id="9803297at2"/>
<dbReference type="AlphaFoldDB" id="A0A2V4V964"/>
<dbReference type="PANTHER" id="PTHR42722:SF1">
    <property type="entry name" value="VALINE DEHYDROGENASE"/>
    <property type="match status" value="1"/>
</dbReference>
<proteinExistence type="inferred from homology"/>
<dbReference type="FunFam" id="3.40.50.10860:FF:000010">
    <property type="entry name" value="Leucine dehydrogenase"/>
    <property type="match status" value="1"/>
</dbReference>
<sequence>MTFTLLDNYGVEQLVYCQDKQSGLRAIIAIHDTTLGPALGGTRMYPYASEEEALEDVVRLARGMTYKAAAAGLNLGGGKAVIIGDPKKDKSEALFRAFGKYVNTLQGRYITAEDVGTTVTDMDYIHQETRYVTGVSPEFGSSGNPSPVTAYGVFQGIRAAANEVYGSPDLSNKVVAVQGVGSVAYHLCGFLKEAGAELIVTDVVQEHVDRAVRDYNAVAVGVHEIYTVPCDVFAPCAMGGILNDDTIQLLQARIIAGAANNQLQEERHGDLLHERGILYAPDYVVNSGGLINVADELQGYQRERALNNVGKIYEQLGAIFELARQQELPAFRAADMLAIRRIEQYKKQTITA</sequence>
<dbReference type="Gene3D" id="3.40.50.10860">
    <property type="entry name" value="Leucine Dehydrogenase, chain A, domain 1"/>
    <property type="match status" value="1"/>
</dbReference>
<feature type="domain" description="Glutamate/phenylalanine/leucine/valine/L-tryptophan dehydrogenase C-terminal" evidence="7">
    <location>
        <begin position="143"/>
        <end position="350"/>
    </location>
</feature>
<organism evidence="8 10">
    <name type="scientific">Paenibacillus barcinonensis</name>
    <dbReference type="NCBI Taxonomy" id="198119"/>
    <lineage>
        <taxon>Bacteria</taxon>
        <taxon>Bacillati</taxon>
        <taxon>Bacillota</taxon>
        <taxon>Bacilli</taxon>
        <taxon>Bacillales</taxon>
        <taxon>Paenibacillaceae</taxon>
        <taxon>Paenibacillus</taxon>
    </lineage>
</organism>
<keyword evidence="2 6" id="KW-0560">Oxidoreductase</keyword>
<dbReference type="Proteomes" id="UP000509327">
    <property type="component" value="Chromosome"/>
</dbReference>
<dbReference type="CDD" id="cd01075">
    <property type="entry name" value="NAD_bind_Leu_Phe_Val_DH"/>
    <property type="match status" value="1"/>
</dbReference>
<keyword evidence="11" id="KW-1185">Reference proteome</keyword>
<dbReference type="EMBL" id="QJSW01000008">
    <property type="protein sequence ID" value="PYE48532.1"/>
    <property type="molecule type" value="Genomic_DNA"/>
</dbReference>
<evidence type="ECO:0000256" key="6">
    <source>
        <dbReference type="RuleBase" id="RU004417"/>
    </source>
</evidence>
<evidence type="ECO:0000259" key="7">
    <source>
        <dbReference type="SMART" id="SM00839"/>
    </source>
</evidence>
<keyword evidence="3 5" id="KW-0520">NAD</keyword>
<evidence type="ECO:0000256" key="1">
    <source>
        <dbReference type="ARBA" id="ARBA00006382"/>
    </source>
</evidence>
<dbReference type="PROSITE" id="PS00074">
    <property type="entry name" value="GLFV_DEHYDROGENASE"/>
    <property type="match status" value="1"/>
</dbReference>
<dbReference type="InterPro" id="IPR006096">
    <property type="entry name" value="Glu/Leu/Phe/Val/Trp_DH_C"/>
</dbReference>
<dbReference type="PANTHER" id="PTHR42722">
    <property type="entry name" value="LEUCINE DEHYDROGENASE"/>
    <property type="match status" value="1"/>
</dbReference>
<dbReference type="InterPro" id="IPR006097">
    <property type="entry name" value="Glu/Leu/Phe/Val/Trp_DH_dimer"/>
</dbReference>
<dbReference type="SUPFAM" id="SSF51735">
    <property type="entry name" value="NAD(P)-binding Rossmann-fold domains"/>
    <property type="match status" value="1"/>
</dbReference>
<dbReference type="PIRSF" id="PIRSF000188">
    <property type="entry name" value="Phe_leu_dh"/>
    <property type="match status" value="1"/>
</dbReference>
<evidence type="ECO:0000313" key="10">
    <source>
        <dbReference type="Proteomes" id="UP000247790"/>
    </source>
</evidence>
<dbReference type="GO" id="GO:0016639">
    <property type="term" value="F:oxidoreductase activity, acting on the CH-NH2 group of donors, NAD or NADP as acceptor"/>
    <property type="evidence" value="ECO:0007669"/>
    <property type="project" value="InterPro"/>
</dbReference>
<reference evidence="8 10" key="1">
    <citation type="submission" date="2018-06" db="EMBL/GenBank/DDBJ databases">
        <title>Genomic Encyclopedia of Type Strains, Phase III (KMG-III): the genomes of soil and plant-associated and newly described type strains.</title>
        <authorList>
            <person name="Whitman W."/>
        </authorList>
    </citation>
    <scope>NUCLEOTIDE SEQUENCE [LARGE SCALE GENOMIC DNA]</scope>
    <source>
        <strain evidence="8 10">CECT 7022</strain>
    </source>
</reference>
<dbReference type="InterPro" id="IPR033524">
    <property type="entry name" value="Glu/Leu/Phe/Val_DH_AS"/>
</dbReference>
<name>A0A2V4V964_PAEBA</name>
<accession>A0A2V4V964</accession>
<dbReference type="Proteomes" id="UP000247790">
    <property type="component" value="Unassembled WGS sequence"/>
</dbReference>
<evidence type="ECO:0000313" key="11">
    <source>
        <dbReference type="Proteomes" id="UP000509327"/>
    </source>
</evidence>
<evidence type="ECO:0000256" key="5">
    <source>
        <dbReference type="PIRSR" id="PIRSR000188-2"/>
    </source>
</evidence>
<evidence type="ECO:0000313" key="8">
    <source>
        <dbReference type="EMBL" id="PYE48532.1"/>
    </source>
</evidence>
<dbReference type="Pfam" id="PF02812">
    <property type="entry name" value="ELFV_dehydrog_N"/>
    <property type="match status" value="1"/>
</dbReference>
<dbReference type="Pfam" id="PF00208">
    <property type="entry name" value="ELFV_dehydrog"/>
    <property type="match status" value="1"/>
</dbReference>
<dbReference type="InterPro" id="IPR046346">
    <property type="entry name" value="Aminoacid_DH-like_N_sf"/>
</dbReference>
<dbReference type="RefSeq" id="WP_110897195.1">
    <property type="nucleotide sequence ID" value="NZ_CP054614.1"/>
</dbReference>
<evidence type="ECO:0000313" key="9">
    <source>
        <dbReference type="EMBL" id="QKS58768.1"/>
    </source>
</evidence>
<evidence type="ECO:0000256" key="4">
    <source>
        <dbReference type="PIRSR" id="PIRSR000188-1"/>
    </source>
</evidence>
<dbReference type="InterPro" id="IPR016211">
    <property type="entry name" value="Glu/Phe/Leu/Val/Trp_DH_bac/arc"/>
</dbReference>
<dbReference type="InterPro" id="IPR036291">
    <property type="entry name" value="NAD(P)-bd_dom_sf"/>
</dbReference>
<evidence type="ECO:0000256" key="3">
    <source>
        <dbReference type="ARBA" id="ARBA00023027"/>
    </source>
</evidence>
<evidence type="ECO:0000256" key="2">
    <source>
        <dbReference type="ARBA" id="ARBA00023002"/>
    </source>
</evidence>
<dbReference type="EMBL" id="CP054614">
    <property type="protein sequence ID" value="QKS58768.1"/>
    <property type="molecule type" value="Genomic_DNA"/>
</dbReference>
<dbReference type="PRINTS" id="PR00082">
    <property type="entry name" value="GLFDHDRGNASE"/>
</dbReference>
<dbReference type="GO" id="GO:0006520">
    <property type="term" value="P:amino acid metabolic process"/>
    <property type="evidence" value="ECO:0007669"/>
    <property type="project" value="InterPro"/>
</dbReference>
<keyword evidence="5" id="KW-0547">Nucleotide-binding</keyword>
<feature type="binding site" evidence="5">
    <location>
        <begin position="179"/>
        <end position="184"/>
    </location>
    <ligand>
        <name>NAD(+)</name>
        <dbReference type="ChEBI" id="CHEBI:57540"/>
    </ligand>
</feature>